<sequence>MSLLSPHEATPLQMILFIIVSCRIDRINLQHLENLKTGVFLQFFYVMCLISTLLSSVANHIPNDNSASEPD</sequence>
<evidence type="ECO:0000313" key="3">
    <source>
        <dbReference type="Proteomes" id="UP000276133"/>
    </source>
</evidence>
<dbReference type="EMBL" id="REGN01004224">
    <property type="protein sequence ID" value="RNA18529.1"/>
    <property type="molecule type" value="Genomic_DNA"/>
</dbReference>
<comment type="caution">
    <text evidence="2">The sequence shown here is derived from an EMBL/GenBank/DDBJ whole genome shotgun (WGS) entry which is preliminary data.</text>
</comment>
<reference evidence="2 3" key="1">
    <citation type="journal article" date="2018" name="Sci. Rep.">
        <title>Genomic signatures of local adaptation to the degree of environmental predictability in rotifers.</title>
        <authorList>
            <person name="Franch-Gras L."/>
            <person name="Hahn C."/>
            <person name="Garcia-Roger E.M."/>
            <person name="Carmona M.J."/>
            <person name="Serra M."/>
            <person name="Gomez A."/>
        </authorList>
    </citation>
    <scope>NUCLEOTIDE SEQUENCE [LARGE SCALE GENOMIC DNA]</scope>
    <source>
        <strain evidence="2">HYR1</strain>
    </source>
</reference>
<gene>
    <name evidence="2" type="ORF">BpHYR1_053827</name>
</gene>
<keyword evidence="3" id="KW-1185">Reference proteome</keyword>
<proteinExistence type="predicted"/>
<evidence type="ECO:0000313" key="2">
    <source>
        <dbReference type="EMBL" id="RNA18529.1"/>
    </source>
</evidence>
<dbReference type="Proteomes" id="UP000276133">
    <property type="component" value="Unassembled WGS sequence"/>
</dbReference>
<name>A0A3M7R4Z7_BRAPC</name>
<accession>A0A3M7R4Z7</accession>
<keyword evidence="1" id="KW-1133">Transmembrane helix</keyword>
<organism evidence="2 3">
    <name type="scientific">Brachionus plicatilis</name>
    <name type="common">Marine rotifer</name>
    <name type="synonym">Brachionus muelleri</name>
    <dbReference type="NCBI Taxonomy" id="10195"/>
    <lineage>
        <taxon>Eukaryota</taxon>
        <taxon>Metazoa</taxon>
        <taxon>Spiralia</taxon>
        <taxon>Gnathifera</taxon>
        <taxon>Rotifera</taxon>
        <taxon>Eurotatoria</taxon>
        <taxon>Monogononta</taxon>
        <taxon>Pseudotrocha</taxon>
        <taxon>Ploima</taxon>
        <taxon>Brachionidae</taxon>
        <taxon>Brachionus</taxon>
    </lineage>
</organism>
<keyword evidence="1" id="KW-0472">Membrane</keyword>
<dbReference type="AlphaFoldDB" id="A0A3M7R4Z7"/>
<keyword evidence="1" id="KW-0812">Transmembrane</keyword>
<evidence type="ECO:0000256" key="1">
    <source>
        <dbReference type="SAM" id="Phobius"/>
    </source>
</evidence>
<protein>
    <submittedName>
        <fullName evidence="2">Uncharacterized protein</fullName>
    </submittedName>
</protein>
<feature type="transmembrane region" description="Helical" evidence="1">
    <location>
        <begin position="41"/>
        <end position="61"/>
    </location>
</feature>